<evidence type="ECO:0000313" key="10">
    <source>
        <dbReference type="EMBL" id="OHA85020.1"/>
    </source>
</evidence>
<evidence type="ECO:0000256" key="4">
    <source>
        <dbReference type="ARBA" id="ARBA00022563"/>
    </source>
</evidence>
<name>A0A1G2SJ29_9BACT</name>
<dbReference type="GO" id="GO:0050661">
    <property type="term" value="F:NADP binding"/>
    <property type="evidence" value="ECO:0007669"/>
    <property type="project" value="InterPro"/>
</dbReference>
<dbReference type="GO" id="GO:0046655">
    <property type="term" value="P:folic acid metabolic process"/>
    <property type="evidence" value="ECO:0007669"/>
    <property type="project" value="TreeGrafter"/>
</dbReference>
<comment type="function">
    <text evidence="7">Key enzyme in folate metabolism. Catalyzes an essential reaction for de novo glycine and purine synthesis, and for DNA precursor synthesis.</text>
</comment>
<protein>
    <recommendedName>
        <fullName evidence="3 7">Dihydrofolate reductase</fullName>
        <ecNumber evidence="3 7">1.5.1.3</ecNumber>
    </recommendedName>
</protein>
<accession>A0A1G2SJ29</accession>
<dbReference type="GO" id="GO:0046452">
    <property type="term" value="P:dihydrofolate metabolic process"/>
    <property type="evidence" value="ECO:0007669"/>
    <property type="project" value="TreeGrafter"/>
</dbReference>
<comment type="similarity">
    <text evidence="2 7 8">Belongs to the dihydrofolate reductase family.</text>
</comment>
<reference evidence="10 11" key="1">
    <citation type="journal article" date="2016" name="Nat. Commun.">
        <title>Thousands of microbial genomes shed light on interconnected biogeochemical processes in an aquifer system.</title>
        <authorList>
            <person name="Anantharaman K."/>
            <person name="Brown C.T."/>
            <person name="Hug L.A."/>
            <person name="Sharon I."/>
            <person name="Castelle C.J."/>
            <person name="Probst A.J."/>
            <person name="Thomas B.C."/>
            <person name="Singh A."/>
            <person name="Wilkins M.J."/>
            <person name="Karaoz U."/>
            <person name="Brodie E.L."/>
            <person name="Williams K.H."/>
            <person name="Hubbard S.S."/>
            <person name="Banfield J.F."/>
        </authorList>
    </citation>
    <scope>NUCLEOTIDE SEQUENCE [LARGE SCALE GENOMIC DNA]</scope>
</reference>
<gene>
    <name evidence="10" type="ORF">A2591_02260</name>
</gene>
<evidence type="ECO:0000313" key="11">
    <source>
        <dbReference type="Proteomes" id="UP000178168"/>
    </source>
</evidence>
<dbReference type="EMBL" id="MHUZ01000032">
    <property type="protein sequence ID" value="OHA85020.1"/>
    <property type="molecule type" value="Genomic_DNA"/>
</dbReference>
<dbReference type="InterPro" id="IPR012259">
    <property type="entry name" value="DHFR"/>
</dbReference>
<organism evidence="10 11">
    <name type="scientific">Candidatus Yonathbacteria bacterium RIFOXYD1_FULL_52_36</name>
    <dbReference type="NCBI Taxonomy" id="1802730"/>
    <lineage>
        <taxon>Bacteria</taxon>
        <taxon>Candidatus Yonathiibacteriota</taxon>
    </lineage>
</organism>
<evidence type="ECO:0000256" key="6">
    <source>
        <dbReference type="ARBA" id="ARBA00023002"/>
    </source>
</evidence>
<dbReference type="STRING" id="1802730.A2591_02260"/>
<dbReference type="GO" id="GO:0006730">
    <property type="term" value="P:one-carbon metabolic process"/>
    <property type="evidence" value="ECO:0007669"/>
    <property type="project" value="UniProtKB-KW"/>
</dbReference>
<dbReference type="UniPathway" id="UPA00077">
    <property type="reaction ID" value="UER00158"/>
</dbReference>
<comment type="catalytic activity">
    <reaction evidence="7">
        <text>(6S)-5,6,7,8-tetrahydrofolate + NADP(+) = 7,8-dihydrofolate + NADPH + H(+)</text>
        <dbReference type="Rhea" id="RHEA:15009"/>
        <dbReference type="ChEBI" id="CHEBI:15378"/>
        <dbReference type="ChEBI" id="CHEBI:57451"/>
        <dbReference type="ChEBI" id="CHEBI:57453"/>
        <dbReference type="ChEBI" id="CHEBI:57783"/>
        <dbReference type="ChEBI" id="CHEBI:58349"/>
        <dbReference type="EC" id="1.5.1.3"/>
    </reaction>
</comment>
<keyword evidence="6 7" id="KW-0560">Oxidoreductase</keyword>
<dbReference type="GO" id="GO:0046654">
    <property type="term" value="P:tetrahydrofolate biosynthetic process"/>
    <property type="evidence" value="ECO:0007669"/>
    <property type="project" value="UniProtKB-UniPathway"/>
</dbReference>
<evidence type="ECO:0000256" key="7">
    <source>
        <dbReference type="PIRNR" id="PIRNR000194"/>
    </source>
</evidence>
<dbReference type="PROSITE" id="PS00075">
    <property type="entry name" value="DHFR_1"/>
    <property type="match status" value="1"/>
</dbReference>
<evidence type="ECO:0000256" key="8">
    <source>
        <dbReference type="RuleBase" id="RU004474"/>
    </source>
</evidence>
<dbReference type="AlphaFoldDB" id="A0A1G2SJ29"/>
<evidence type="ECO:0000256" key="5">
    <source>
        <dbReference type="ARBA" id="ARBA00022857"/>
    </source>
</evidence>
<comment type="pathway">
    <text evidence="1 7">Cofactor biosynthesis; tetrahydrofolate biosynthesis; 5,6,7,8-tetrahydrofolate from 7,8-dihydrofolate: step 1/1.</text>
</comment>
<dbReference type="PANTHER" id="PTHR48069">
    <property type="entry name" value="DIHYDROFOLATE REDUCTASE"/>
    <property type="match status" value="1"/>
</dbReference>
<dbReference type="InterPro" id="IPR017925">
    <property type="entry name" value="DHFR_CS"/>
</dbReference>
<dbReference type="Gene3D" id="3.40.430.10">
    <property type="entry name" value="Dihydrofolate Reductase, subunit A"/>
    <property type="match status" value="1"/>
</dbReference>
<dbReference type="Proteomes" id="UP000178168">
    <property type="component" value="Unassembled WGS sequence"/>
</dbReference>
<evidence type="ECO:0000259" key="9">
    <source>
        <dbReference type="PROSITE" id="PS51330"/>
    </source>
</evidence>
<proteinExistence type="inferred from homology"/>
<dbReference type="PRINTS" id="PR00070">
    <property type="entry name" value="DHFR"/>
</dbReference>
<comment type="caution">
    <text evidence="10">The sequence shown here is derived from an EMBL/GenBank/DDBJ whole genome shotgun (WGS) entry which is preliminary data.</text>
</comment>
<dbReference type="PROSITE" id="PS51330">
    <property type="entry name" value="DHFR_2"/>
    <property type="match status" value="1"/>
</dbReference>
<sequence>MSGDKISIITAMANGRVIGYNNDLPWERIPWDFKNFKERTMDCPIIMGSKTFDSIIARTKKPLPGRYMIAVSRTRAPVQTNEYAIAPSIEQALDIAHRRTNGKGEIFIGGGSEIYQQTLPFVDRLYVTFIDADFPGDAYFPEIDFLSWKEVGIPPDTPPIQKGVNSPYNLRYTIFERKPHL</sequence>
<keyword evidence="4 7" id="KW-0554">One-carbon metabolism</keyword>
<feature type="domain" description="DHFR" evidence="9">
    <location>
        <begin position="5"/>
        <end position="177"/>
    </location>
</feature>
<keyword evidence="5 7" id="KW-0521">NADP</keyword>
<dbReference type="GO" id="GO:0005829">
    <property type="term" value="C:cytosol"/>
    <property type="evidence" value="ECO:0007669"/>
    <property type="project" value="TreeGrafter"/>
</dbReference>
<dbReference type="SUPFAM" id="SSF53597">
    <property type="entry name" value="Dihydrofolate reductase-like"/>
    <property type="match status" value="1"/>
</dbReference>
<dbReference type="GO" id="GO:0004146">
    <property type="term" value="F:dihydrofolate reductase activity"/>
    <property type="evidence" value="ECO:0007669"/>
    <property type="project" value="UniProtKB-EC"/>
</dbReference>
<dbReference type="CDD" id="cd00209">
    <property type="entry name" value="DHFR"/>
    <property type="match status" value="1"/>
</dbReference>
<dbReference type="InterPro" id="IPR001796">
    <property type="entry name" value="DHFR_dom"/>
</dbReference>
<evidence type="ECO:0000256" key="1">
    <source>
        <dbReference type="ARBA" id="ARBA00004903"/>
    </source>
</evidence>
<evidence type="ECO:0000256" key="2">
    <source>
        <dbReference type="ARBA" id="ARBA00009539"/>
    </source>
</evidence>
<dbReference type="InterPro" id="IPR024072">
    <property type="entry name" value="DHFR-like_dom_sf"/>
</dbReference>
<dbReference type="PIRSF" id="PIRSF000194">
    <property type="entry name" value="DHFR"/>
    <property type="match status" value="1"/>
</dbReference>
<evidence type="ECO:0000256" key="3">
    <source>
        <dbReference type="ARBA" id="ARBA00012856"/>
    </source>
</evidence>
<dbReference type="Pfam" id="PF00186">
    <property type="entry name" value="DHFR_1"/>
    <property type="match status" value="1"/>
</dbReference>
<dbReference type="EC" id="1.5.1.3" evidence="3 7"/>
<dbReference type="PANTHER" id="PTHR48069:SF3">
    <property type="entry name" value="DIHYDROFOLATE REDUCTASE"/>
    <property type="match status" value="1"/>
</dbReference>